<evidence type="ECO:0000313" key="2">
    <source>
        <dbReference type="EMBL" id="MBX8643456.1"/>
    </source>
</evidence>
<protein>
    <submittedName>
        <fullName evidence="2">Iron-sulfur cluster assembly accessory protein</fullName>
    </submittedName>
</protein>
<evidence type="ECO:0000259" key="1">
    <source>
        <dbReference type="Pfam" id="PF01521"/>
    </source>
</evidence>
<dbReference type="GO" id="GO:0016226">
    <property type="term" value="P:iron-sulfur cluster assembly"/>
    <property type="evidence" value="ECO:0007669"/>
    <property type="project" value="InterPro"/>
</dbReference>
<dbReference type="PANTHER" id="PTHR43011:SF1">
    <property type="entry name" value="IRON-SULFUR CLUSTER ASSEMBLY 2 HOMOLOG, MITOCHONDRIAL"/>
    <property type="match status" value="1"/>
</dbReference>
<evidence type="ECO:0000313" key="3">
    <source>
        <dbReference type="Proteomes" id="UP000750197"/>
    </source>
</evidence>
<dbReference type="Pfam" id="PF01521">
    <property type="entry name" value="Fe-S_biosyn"/>
    <property type="match status" value="1"/>
</dbReference>
<dbReference type="PANTHER" id="PTHR43011">
    <property type="entry name" value="IRON-SULFUR CLUSTER ASSEMBLY 2 HOMOLOG, MITOCHONDRIAL"/>
    <property type="match status" value="1"/>
</dbReference>
<dbReference type="GO" id="GO:0051537">
    <property type="term" value="F:2 iron, 2 sulfur cluster binding"/>
    <property type="evidence" value="ECO:0007669"/>
    <property type="project" value="TreeGrafter"/>
</dbReference>
<name>A0A8J7YQR6_9ARCH</name>
<dbReference type="EMBL" id="JAHEAC010000008">
    <property type="protein sequence ID" value="MBX8643456.1"/>
    <property type="molecule type" value="Genomic_DNA"/>
</dbReference>
<dbReference type="NCBIfam" id="TIGR00049">
    <property type="entry name" value="iron-sulfur cluster assembly accessory protein"/>
    <property type="match status" value="1"/>
</dbReference>
<organism evidence="2 3">
    <name type="scientific">Candidatus Sysuiplasma superficiale</name>
    <dbReference type="NCBI Taxonomy" id="2823368"/>
    <lineage>
        <taxon>Archaea</taxon>
        <taxon>Methanobacteriati</taxon>
        <taxon>Thermoplasmatota</taxon>
        <taxon>Thermoplasmata</taxon>
        <taxon>Candidatus Sysuiplasmatales</taxon>
        <taxon>Candidatus Sysuiplasmataceae</taxon>
        <taxon>Candidatus Sysuiplasma</taxon>
    </lineage>
</organism>
<dbReference type="InterPro" id="IPR035903">
    <property type="entry name" value="HesB-like_dom_sf"/>
</dbReference>
<dbReference type="AlphaFoldDB" id="A0A8J7YQR6"/>
<feature type="domain" description="Core" evidence="1">
    <location>
        <begin position="11"/>
        <end position="106"/>
    </location>
</feature>
<dbReference type="GO" id="GO:0051539">
    <property type="term" value="F:4 iron, 4 sulfur cluster binding"/>
    <property type="evidence" value="ECO:0007669"/>
    <property type="project" value="TreeGrafter"/>
</dbReference>
<sequence length="125" mass="13228">MEKRVVDMVSLVLTERASDKVRALIAEQDNKNLLLRVYLTAADHGFRYGMAFDENVDPSQDIEMVQGGVKIVVDKESANHLDGTEIDYVETIEGGGFTINNPNIKVSNGAGCGCGGGGCGCGCGS</sequence>
<accession>A0A8J7YQR6</accession>
<dbReference type="Gene3D" id="2.60.300.12">
    <property type="entry name" value="HesB-like domain"/>
    <property type="match status" value="1"/>
</dbReference>
<dbReference type="SUPFAM" id="SSF89360">
    <property type="entry name" value="HesB-like domain"/>
    <property type="match status" value="1"/>
</dbReference>
<dbReference type="GO" id="GO:0005506">
    <property type="term" value="F:iron ion binding"/>
    <property type="evidence" value="ECO:0007669"/>
    <property type="project" value="TreeGrafter"/>
</dbReference>
<dbReference type="Proteomes" id="UP000750197">
    <property type="component" value="Unassembled WGS sequence"/>
</dbReference>
<comment type="caution">
    <text evidence="2">The sequence shown here is derived from an EMBL/GenBank/DDBJ whole genome shotgun (WGS) entry which is preliminary data.</text>
</comment>
<dbReference type="InterPro" id="IPR016092">
    <property type="entry name" value="ATAP"/>
</dbReference>
<gene>
    <name evidence="2" type="ORF">KIY12_01820</name>
</gene>
<reference evidence="2" key="1">
    <citation type="submission" date="2021-05" db="EMBL/GenBank/DDBJ databases">
        <title>Genomic insights into ecological role and evolution of a novel Thermoplasmata order Candidatus Sysuiplasmatales.</title>
        <authorList>
            <person name="Yuan Y."/>
        </authorList>
    </citation>
    <scope>NUCLEOTIDE SEQUENCE</scope>
    <source>
        <strain evidence="2">TUT19-bin139</strain>
    </source>
</reference>
<proteinExistence type="predicted"/>
<dbReference type="InterPro" id="IPR000361">
    <property type="entry name" value="ATAP_core_dom"/>
</dbReference>